<name>A0A1I1NSK3_9GAMM</name>
<proteinExistence type="predicted"/>
<feature type="coiled-coil region" evidence="1">
    <location>
        <begin position="59"/>
        <end position="86"/>
    </location>
</feature>
<feature type="region of interest" description="Disordered" evidence="2">
    <location>
        <begin position="14"/>
        <end position="35"/>
    </location>
</feature>
<evidence type="ECO:0000256" key="2">
    <source>
        <dbReference type="SAM" id="MobiDB-lite"/>
    </source>
</evidence>
<keyword evidence="5" id="KW-1185">Reference proteome</keyword>
<keyword evidence="1" id="KW-0175">Coiled coil</keyword>
<organism evidence="4 5">
    <name type="scientific">Thiohalospira halophila DSM 15071</name>
    <dbReference type="NCBI Taxonomy" id="1123397"/>
    <lineage>
        <taxon>Bacteria</taxon>
        <taxon>Pseudomonadati</taxon>
        <taxon>Pseudomonadota</taxon>
        <taxon>Gammaproteobacteria</taxon>
        <taxon>Thiohalospirales</taxon>
        <taxon>Thiohalospiraceae</taxon>
        <taxon>Thiohalospira</taxon>
    </lineage>
</organism>
<dbReference type="PANTHER" id="PTHR39158:SF1">
    <property type="entry name" value="DNAJ HOMOLOG SUBFAMILY C MEMBER 28"/>
    <property type="match status" value="1"/>
</dbReference>
<dbReference type="Proteomes" id="UP000198611">
    <property type="component" value="Unassembled WGS sequence"/>
</dbReference>
<dbReference type="PANTHER" id="PTHR39158">
    <property type="entry name" value="OS08G0560600 PROTEIN"/>
    <property type="match status" value="1"/>
</dbReference>
<dbReference type="STRING" id="1123397.SAMN05660831_00417"/>
<dbReference type="AlphaFoldDB" id="A0A1I1NSK3"/>
<protein>
    <recommendedName>
        <fullName evidence="3">DnaJ homologue subfamily C member 28 conserved domain-containing protein</fullName>
    </recommendedName>
</protein>
<evidence type="ECO:0000313" key="5">
    <source>
        <dbReference type="Proteomes" id="UP000198611"/>
    </source>
</evidence>
<feature type="domain" description="DnaJ homologue subfamily C member 28 conserved" evidence="3">
    <location>
        <begin position="7"/>
        <end position="74"/>
    </location>
</feature>
<dbReference type="RefSeq" id="WP_093427081.1">
    <property type="nucleotide sequence ID" value="NZ_FOMJ01000001.1"/>
</dbReference>
<dbReference type="Pfam" id="PF09350">
    <property type="entry name" value="DJC28_CD"/>
    <property type="match status" value="1"/>
</dbReference>
<evidence type="ECO:0000259" key="3">
    <source>
        <dbReference type="Pfam" id="PF09350"/>
    </source>
</evidence>
<gene>
    <name evidence="4" type="ORF">SAMN05660831_00417</name>
</gene>
<evidence type="ECO:0000256" key="1">
    <source>
        <dbReference type="SAM" id="Coils"/>
    </source>
</evidence>
<reference evidence="4 5" key="1">
    <citation type="submission" date="2016-10" db="EMBL/GenBank/DDBJ databases">
        <authorList>
            <person name="de Groot N.N."/>
        </authorList>
    </citation>
    <scope>NUCLEOTIDE SEQUENCE [LARGE SCALE GENOMIC DNA]</scope>
    <source>
        <strain evidence="4 5">HL3</strain>
    </source>
</reference>
<accession>A0A1I1NSK3</accession>
<dbReference type="InterPro" id="IPR018961">
    <property type="entry name" value="DnaJ_homolog_subfam-C_membr-28"/>
</dbReference>
<sequence length="134" mass="15065">MSLLDELAEQRIREAAERGDFEDLPGQGEPLALEDDSLVPEELRAGYRLLKNAGFVPPELEQLRELREVEALIRHAEAEADREAREDGGRRLRMVLQRLHGGRTPRAVHEYAERLRAHLERLEQGGPAAPSGDG</sequence>
<dbReference type="EMBL" id="FOMJ01000001">
    <property type="protein sequence ID" value="SFD00599.1"/>
    <property type="molecule type" value="Genomic_DNA"/>
</dbReference>
<evidence type="ECO:0000313" key="4">
    <source>
        <dbReference type="EMBL" id="SFD00599.1"/>
    </source>
</evidence>
<dbReference type="InterPro" id="IPR052573">
    <property type="entry name" value="DnaJ_C_subfamily_28"/>
</dbReference>
<dbReference type="OrthoDB" id="9798476at2"/>